<evidence type="ECO:0008006" key="8">
    <source>
        <dbReference type="Google" id="ProtNLM"/>
    </source>
</evidence>
<keyword evidence="5" id="KW-0449">Lipoprotein</keyword>
<dbReference type="HOGENOM" id="CLU_031285_13_2_0"/>
<proteinExistence type="predicted"/>
<dbReference type="Pfam" id="PF01547">
    <property type="entry name" value="SBP_bac_1"/>
    <property type="match status" value="1"/>
</dbReference>
<keyword evidence="3" id="KW-0472">Membrane</keyword>
<dbReference type="InterPro" id="IPR050490">
    <property type="entry name" value="Bact_solute-bd_prot1"/>
</dbReference>
<evidence type="ECO:0000313" key="7">
    <source>
        <dbReference type="Proteomes" id="UP000030661"/>
    </source>
</evidence>
<dbReference type="SUPFAM" id="SSF53850">
    <property type="entry name" value="Periplasmic binding protein-like II"/>
    <property type="match status" value="1"/>
</dbReference>
<protein>
    <recommendedName>
        <fullName evidence="8">Extracellular solute-binding protein family 1</fullName>
    </recommendedName>
</protein>
<dbReference type="Gene3D" id="3.40.190.10">
    <property type="entry name" value="Periplasmic binding protein-like II"/>
    <property type="match status" value="1"/>
</dbReference>
<accession>A0A081C087</accession>
<dbReference type="Proteomes" id="UP000030661">
    <property type="component" value="Unassembled WGS sequence"/>
</dbReference>
<organism evidence="6">
    <name type="scientific">Vecturithrix granuli</name>
    <dbReference type="NCBI Taxonomy" id="1499967"/>
    <lineage>
        <taxon>Bacteria</taxon>
        <taxon>Candidatus Moduliflexota</taxon>
        <taxon>Candidatus Vecturitrichia</taxon>
        <taxon>Candidatus Vecturitrichales</taxon>
        <taxon>Candidatus Vecturitrichaceae</taxon>
        <taxon>Candidatus Vecturithrix</taxon>
    </lineage>
</organism>
<dbReference type="PANTHER" id="PTHR43649:SF33">
    <property type="entry name" value="POLYGALACTURONAN_RHAMNOGALACTURONAN-BINDING PROTEIN YTCQ"/>
    <property type="match status" value="1"/>
</dbReference>
<dbReference type="STRING" id="1499967.U27_04965"/>
<evidence type="ECO:0000256" key="3">
    <source>
        <dbReference type="ARBA" id="ARBA00023136"/>
    </source>
</evidence>
<reference evidence="6" key="1">
    <citation type="journal article" date="2015" name="PeerJ">
        <title>First genomic representation of candidate bacterial phylum KSB3 points to enhanced environmental sensing as a trigger of wastewater bulking.</title>
        <authorList>
            <person name="Sekiguchi Y."/>
            <person name="Ohashi A."/>
            <person name="Parks D.H."/>
            <person name="Yamauchi T."/>
            <person name="Tyson G.W."/>
            <person name="Hugenholtz P."/>
        </authorList>
    </citation>
    <scope>NUCLEOTIDE SEQUENCE [LARGE SCALE GENOMIC DNA]</scope>
</reference>
<evidence type="ECO:0000256" key="2">
    <source>
        <dbReference type="ARBA" id="ARBA00022729"/>
    </source>
</evidence>
<dbReference type="AlphaFoldDB" id="A0A081C087"/>
<gene>
    <name evidence="6" type="ORF">U27_04965</name>
</gene>
<keyword evidence="1" id="KW-1003">Cell membrane</keyword>
<keyword evidence="2" id="KW-0732">Signal</keyword>
<evidence type="ECO:0000256" key="4">
    <source>
        <dbReference type="ARBA" id="ARBA00023139"/>
    </source>
</evidence>
<evidence type="ECO:0000256" key="1">
    <source>
        <dbReference type="ARBA" id="ARBA00022475"/>
    </source>
</evidence>
<keyword evidence="7" id="KW-1185">Reference proteome</keyword>
<dbReference type="InterPro" id="IPR006059">
    <property type="entry name" value="SBP"/>
</dbReference>
<dbReference type="eggNOG" id="COG1653">
    <property type="taxonomic scope" value="Bacteria"/>
</dbReference>
<evidence type="ECO:0000313" key="6">
    <source>
        <dbReference type="EMBL" id="GAK57992.1"/>
    </source>
</evidence>
<name>A0A081C087_VECG1</name>
<dbReference type="EMBL" id="DF820466">
    <property type="protein sequence ID" value="GAK57992.1"/>
    <property type="molecule type" value="Genomic_DNA"/>
</dbReference>
<sequence>MVSALKKIGWSLMLLVVFSMVVSTAVCAEKLVIWDKSEYVKVYNDRMKEFAENFTKQTGVEVEYVVIPPNDLKPKIYAAIEAKNPPDLIVTDDFVAKQFAGMDQLVDVSDIYEQVNFTEAAMNLAYVKNGNFVIPQAFLAPGMYVRKDKWDAHNLKYPDTWAEVKETARIVNDPKNGFHALGFPMGASGGGDAEGMMRCVVLGFGGVPVDREDNITVNSPETLEALKFVASLYQEGLTPPSAITWDDMGNNTAYLSETVGLIMNSGSVYSTMKNEGRDELLKNTVILPFPAGPAGRFISGGGNVFVIFKNGKNTQAAKQFVIEFFKKDFYEDLIIQIGGMWQPTVEGMSDNDFWKQGDNKGWLASSLSIVPNTHPAQPDDKSTRAFSEQLLVKAVQKIVLQNMDPQQALDECEADFKRIYEQ</sequence>
<keyword evidence="4" id="KW-0564">Palmitate</keyword>
<dbReference type="PANTHER" id="PTHR43649">
    <property type="entry name" value="ARABINOSE-BINDING PROTEIN-RELATED"/>
    <property type="match status" value="1"/>
</dbReference>
<evidence type="ECO:0000256" key="5">
    <source>
        <dbReference type="ARBA" id="ARBA00023288"/>
    </source>
</evidence>